<accession>A0A172ZA50</accession>
<dbReference type="RefSeq" id="WP_064455081.1">
    <property type="nucleotide sequence ID" value="NZ_CP015601.1"/>
</dbReference>
<keyword evidence="1" id="KW-0614">Plasmid</keyword>
<organism evidence="1 2">
    <name type="scientific">Pseudomonas antarctica</name>
    <dbReference type="NCBI Taxonomy" id="219572"/>
    <lineage>
        <taxon>Bacteria</taxon>
        <taxon>Pseudomonadati</taxon>
        <taxon>Pseudomonadota</taxon>
        <taxon>Gammaproteobacteria</taxon>
        <taxon>Pseudomonadales</taxon>
        <taxon>Pseudomonadaceae</taxon>
        <taxon>Pseudomonas</taxon>
    </lineage>
</organism>
<sequence>MEFSDFVAVLSQWFEHPGGAPLDCWIDDANARLSFVEGGLRCSIDVLDPYDASAPERLMAILSLGGASVGCHCDGGLATDPESECLVLVYWLALPCTVDAVLGILQSLANQRAAMLSQMHQSVHDSHPAESSAVTHNWLPGV</sequence>
<evidence type="ECO:0000313" key="2">
    <source>
        <dbReference type="Proteomes" id="UP000077829"/>
    </source>
</evidence>
<geneLocation type="plasmid" evidence="2">
    <name>pp27494_1</name>
</geneLocation>
<reference evidence="1 2" key="1">
    <citation type="submission" date="2016-05" db="EMBL/GenBank/DDBJ databases">
        <title>Complete genome sequence of Pseudomonas antarctica PAMC 27494.</title>
        <authorList>
            <person name="Lee J."/>
        </authorList>
    </citation>
    <scope>NUCLEOTIDE SEQUENCE [LARGE SCALE GENOMIC DNA]</scope>
    <source>
        <strain evidence="1 2">PAMC 27494</strain>
        <plasmid evidence="2">Plasmid pp27494_1</plasmid>
    </source>
</reference>
<dbReference type="KEGG" id="panr:A7J50_5942"/>
<evidence type="ECO:0000313" key="1">
    <source>
        <dbReference type="EMBL" id="ANF89258.1"/>
    </source>
</evidence>
<dbReference type="Proteomes" id="UP000077829">
    <property type="component" value="Plasmid pP27494_1"/>
</dbReference>
<protein>
    <submittedName>
        <fullName evidence="1">Type III secretion protein</fullName>
    </submittedName>
</protein>
<gene>
    <name evidence="1" type="ORF">A7J50_5942</name>
</gene>
<name>A0A172ZA50_9PSED</name>
<dbReference type="PATRIC" id="fig|219572.3.peg.6096"/>
<proteinExistence type="predicted"/>
<dbReference type="EMBL" id="CP015601">
    <property type="protein sequence ID" value="ANF89258.1"/>
    <property type="molecule type" value="Genomic_DNA"/>
</dbReference>
<dbReference type="AlphaFoldDB" id="A0A172ZA50"/>